<reference evidence="4" key="1">
    <citation type="submission" date="2022-07" db="EMBL/GenBank/DDBJ databases">
        <title>Genome sequencing of Photobacterium atrarenae GJH2-4.</title>
        <authorList>
            <person name="Park S.-J."/>
        </authorList>
    </citation>
    <scope>NUCLEOTIDE SEQUENCE</scope>
    <source>
        <strain evidence="4">GJH2-4</strain>
    </source>
</reference>
<dbReference type="PROSITE" id="PS50883">
    <property type="entry name" value="EAL"/>
    <property type="match status" value="1"/>
</dbReference>
<protein>
    <submittedName>
        <fullName evidence="4">Bifunctional diguanylate cyclase/phosphodiesterase</fullName>
    </submittedName>
</protein>
<dbReference type="RefSeq" id="WP_255392119.1">
    <property type="nucleotide sequence ID" value="NZ_CP101509.1"/>
</dbReference>
<dbReference type="Pfam" id="PF00563">
    <property type="entry name" value="EAL"/>
    <property type="match status" value="1"/>
</dbReference>
<dbReference type="SMART" id="SM00267">
    <property type="entry name" value="GGDEF"/>
    <property type="match status" value="1"/>
</dbReference>
<dbReference type="InterPro" id="IPR035919">
    <property type="entry name" value="EAL_sf"/>
</dbReference>
<gene>
    <name evidence="4" type="ORF">NNL38_19535</name>
</gene>
<dbReference type="PANTHER" id="PTHR44757">
    <property type="entry name" value="DIGUANYLATE CYCLASE DGCP"/>
    <property type="match status" value="1"/>
</dbReference>
<name>A0ABY5GN50_9GAMM</name>
<evidence type="ECO:0000259" key="2">
    <source>
        <dbReference type="PROSITE" id="PS50883"/>
    </source>
</evidence>
<dbReference type="InterPro" id="IPR043128">
    <property type="entry name" value="Rev_trsase/Diguanyl_cyclase"/>
</dbReference>
<dbReference type="SMART" id="SM00052">
    <property type="entry name" value="EAL"/>
    <property type="match status" value="1"/>
</dbReference>
<dbReference type="InterPro" id="IPR029787">
    <property type="entry name" value="Nucleotide_cyclase"/>
</dbReference>
<dbReference type="NCBIfam" id="TIGR00254">
    <property type="entry name" value="GGDEF"/>
    <property type="match status" value="1"/>
</dbReference>
<dbReference type="SUPFAM" id="SSF55073">
    <property type="entry name" value="Nucleotide cyclase"/>
    <property type="match status" value="1"/>
</dbReference>
<proteinExistence type="predicted"/>
<dbReference type="InterPro" id="IPR001633">
    <property type="entry name" value="EAL_dom"/>
</dbReference>
<feature type="domain" description="GGDEF" evidence="3">
    <location>
        <begin position="224"/>
        <end position="358"/>
    </location>
</feature>
<dbReference type="Gene3D" id="3.20.20.450">
    <property type="entry name" value="EAL domain"/>
    <property type="match status" value="1"/>
</dbReference>
<evidence type="ECO:0000259" key="3">
    <source>
        <dbReference type="PROSITE" id="PS50887"/>
    </source>
</evidence>
<organism evidence="4 5">
    <name type="scientific">Photobacterium atrarenae</name>
    <dbReference type="NCBI Taxonomy" id="865757"/>
    <lineage>
        <taxon>Bacteria</taxon>
        <taxon>Pseudomonadati</taxon>
        <taxon>Pseudomonadota</taxon>
        <taxon>Gammaproteobacteria</taxon>
        <taxon>Vibrionales</taxon>
        <taxon>Vibrionaceae</taxon>
        <taxon>Photobacterium</taxon>
    </lineage>
</organism>
<dbReference type="PANTHER" id="PTHR44757:SF2">
    <property type="entry name" value="BIOFILM ARCHITECTURE MAINTENANCE PROTEIN MBAA"/>
    <property type="match status" value="1"/>
</dbReference>
<dbReference type="Pfam" id="PF00990">
    <property type="entry name" value="GGDEF"/>
    <property type="match status" value="1"/>
</dbReference>
<evidence type="ECO:0000313" key="5">
    <source>
        <dbReference type="Proteomes" id="UP001057998"/>
    </source>
</evidence>
<feature type="signal peptide" evidence="1">
    <location>
        <begin position="1"/>
        <end position="21"/>
    </location>
</feature>
<evidence type="ECO:0000256" key="1">
    <source>
        <dbReference type="SAM" id="SignalP"/>
    </source>
</evidence>
<dbReference type="CDD" id="cd01948">
    <property type="entry name" value="EAL"/>
    <property type="match status" value="1"/>
</dbReference>
<keyword evidence="1" id="KW-0732">Signal</keyword>
<evidence type="ECO:0000313" key="4">
    <source>
        <dbReference type="EMBL" id="UTV30754.1"/>
    </source>
</evidence>
<sequence length="639" mass="71717">MKLLILACVVLLFAISSVVSTQRNHQVSGLISQSIKTISWSSSELEMETLKFMQALRRLALNDLSRDELLLRFDLLWSRIDVLATGEESRPFRDYPGATELLQRFKLHMIAIEPDILSLRPGDQAAIALEQSLTPLQQQVRLLNVQTAAGEKSWRKLRQISGLQDEANLYLLGLLLSGSILIFLLIRESTTNLTQAMHDSLTGLANRHAFHLKLKQTINSNRKRHMVAFMLDMNNFKYVNDQLGHAIGDQLLQAIAAQLQTTFGPKSTIARLGGDEFGIFIEGNHTPAACHQLVRQLHSEFNQGLTIQGHRLYPQLSIGSSVFPEDATEPDLLMRNADLAMYYAKHDPKANYYAFEQPMEDKRQRYHTLAEDLVSALANNQIRQVYQPVVCLKTRRIVLAEALLRWHHAQYGDISPLEVVTVAERAGLAEQLNAWVLTTASSQNMAWRKAGLPAIKTSVNISPAMYTRYDLAGMLTRTLAQTGLPADQLVLEITEDTTMQDIDSSPQILSQLRRLGVELALDDFGTGYSSLSHLKSMPFQKIKIDKSFIQACSSAPQRAHSVLRTIIHLGQSLGMQVVAEGIETRAQYEHLFAEGCQFGQGFWFHRPMSGDELAGLLHKHLQQDNVSYLSDKAAMERQV</sequence>
<feature type="chain" id="PRO_5045228659" evidence="1">
    <location>
        <begin position="22"/>
        <end position="639"/>
    </location>
</feature>
<dbReference type="InterPro" id="IPR052155">
    <property type="entry name" value="Biofilm_reg_signaling"/>
</dbReference>
<dbReference type="CDD" id="cd01949">
    <property type="entry name" value="GGDEF"/>
    <property type="match status" value="1"/>
</dbReference>
<feature type="domain" description="EAL" evidence="2">
    <location>
        <begin position="366"/>
        <end position="621"/>
    </location>
</feature>
<accession>A0ABY5GN50</accession>
<dbReference type="PROSITE" id="PS50887">
    <property type="entry name" value="GGDEF"/>
    <property type="match status" value="1"/>
</dbReference>
<dbReference type="Gene3D" id="3.30.70.270">
    <property type="match status" value="1"/>
</dbReference>
<keyword evidence="5" id="KW-1185">Reference proteome</keyword>
<dbReference type="Proteomes" id="UP001057998">
    <property type="component" value="Chromosome 2"/>
</dbReference>
<dbReference type="EMBL" id="CP101509">
    <property type="protein sequence ID" value="UTV30754.1"/>
    <property type="molecule type" value="Genomic_DNA"/>
</dbReference>
<dbReference type="InterPro" id="IPR000160">
    <property type="entry name" value="GGDEF_dom"/>
</dbReference>
<dbReference type="SUPFAM" id="SSF141868">
    <property type="entry name" value="EAL domain-like"/>
    <property type="match status" value="1"/>
</dbReference>